<dbReference type="SMART" id="SM01342">
    <property type="entry name" value="TAN"/>
    <property type="match status" value="1"/>
</dbReference>
<evidence type="ECO:0000256" key="1">
    <source>
        <dbReference type="ARBA" id="ARBA00004123"/>
    </source>
</evidence>
<dbReference type="InterPro" id="IPR003152">
    <property type="entry name" value="FATC_dom"/>
</dbReference>
<dbReference type="PANTHER" id="PTHR37079:SF4">
    <property type="entry name" value="SERINE_THREONINE-PROTEIN KINASE ATM"/>
    <property type="match status" value="1"/>
</dbReference>
<feature type="region of interest" description="Disordered" evidence="18">
    <location>
        <begin position="424"/>
        <end position="471"/>
    </location>
</feature>
<comment type="subunit">
    <text evidence="3">Associates with DNA double-strand breaks.</text>
</comment>
<organism evidence="22 23">
    <name type="scientific">Tilletiopsis washingtonensis</name>
    <dbReference type="NCBI Taxonomy" id="58919"/>
    <lineage>
        <taxon>Eukaryota</taxon>
        <taxon>Fungi</taxon>
        <taxon>Dikarya</taxon>
        <taxon>Basidiomycota</taxon>
        <taxon>Ustilaginomycotina</taxon>
        <taxon>Exobasidiomycetes</taxon>
        <taxon>Entylomatales</taxon>
        <taxon>Entylomatales incertae sedis</taxon>
        <taxon>Tilletiopsis</taxon>
    </lineage>
</organism>
<comment type="subcellular location">
    <subcellularLocation>
        <location evidence="17">Chromosome</location>
        <location evidence="17">Telomere</location>
    </subcellularLocation>
    <subcellularLocation>
        <location evidence="1 17">Nucleus</location>
    </subcellularLocation>
</comment>
<evidence type="ECO:0000256" key="9">
    <source>
        <dbReference type="ARBA" id="ARBA00022763"/>
    </source>
</evidence>
<keyword evidence="23" id="KW-1185">Reference proteome</keyword>
<dbReference type="InterPro" id="IPR036940">
    <property type="entry name" value="PI3/4_kinase_cat_sf"/>
</dbReference>
<keyword evidence="12 17" id="KW-0539">Nucleus</keyword>
<feature type="compositionally biased region" description="Polar residues" evidence="18">
    <location>
        <begin position="430"/>
        <end position="444"/>
    </location>
</feature>
<evidence type="ECO:0000259" key="21">
    <source>
        <dbReference type="PROSITE" id="PS51190"/>
    </source>
</evidence>
<keyword evidence="7 17" id="KW-0808">Transferase</keyword>
<dbReference type="GO" id="GO:0005524">
    <property type="term" value="F:ATP binding"/>
    <property type="evidence" value="ECO:0007669"/>
    <property type="project" value="UniProtKB-KW"/>
</dbReference>
<dbReference type="PANTHER" id="PTHR37079">
    <property type="entry name" value="SERINE/THREONINE-PROTEIN KINASE ATM"/>
    <property type="match status" value="1"/>
</dbReference>
<comment type="similarity">
    <text evidence="2 17">Belongs to the PI3/PI4-kinase family. ATM subfamily.</text>
</comment>
<evidence type="ECO:0000256" key="2">
    <source>
        <dbReference type="ARBA" id="ARBA00010769"/>
    </source>
</evidence>
<feature type="region of interest" description="Disordered" evidence="18">
    <location>
        <begin position="178"/>
        <end position="212"/>
    </location>
</feature>
<evidence type="ECO:0000256" key="10">
    <source>
        <dbReference type="ARBA" id="ARBA00022777"/>
    </source>
</evidence>
<evidence type="ECO:0000259" key="20">
    <source>
        <dbReference type="PROSITE" id="PS51189"/>
    </source>
</evidence>
<evidence type="ECO:0000256" key="14">
    <source>
        <dbReference type="ARBA" id="ARBA00047899"/>
    </source>
</evidence>
<dbReference type="InterPro" id="IPR011009">
    <property type="entry name" value="Kinase-like_dom_sf"/>
</dbReference>
<comment type="catalytic activity">
    <reaction evidence="15">
        <text>L-seryl-[protein] + ATP = O-phospho-L-seryl-[protein] + ADP + H(+)</text>
        <dbReference type="Rhea" id="RHEA:17989"/>
        <dbReference type="Rhea" id="RHEA-COMP:9863"/>
        <dbReference type="Rhea" id="RHEA-COMP:11604"/>
        <dbReference type="ChEBI" id="CHEBI:15378"/>
        <dbReference type="ChEBI" id="CHEBI:29999"/>
        <dbReference type="ChEBI" id="CHEBI:30616"/>
        <dbReference type="ChEBI" id="CHEBI:83421"/>
        <dbReference type="ChEBI" id="CHEBI:456216"/>
        <dbReference type="EC" id="2.7.11.1"/>
    </reaction>
</comment>
<evidence type="ECO:0000256" key="8">
    <source>
        <dbReference type="ARBA" id="ARBA00022741"/>
    </source>
</evidence>
<keyword evidence="9 17" id="KW-0227">DNA damage</keyword>
<dbReference type="Proteomes" id="UP000245946">
    <property type="component" value="Unassembled WGS sequence"/>
</dbReference>
<dbReference type="InterPro" id="IPR016024">
    <property type="entry name" value="ARM-type_fold"/>
</dbReference>
<dbReference type="GO" id="GO:0000781">
    <property type="term" value="C:chromosome, telomeric region"/>
    <property type="evidence" value="ECO:0007669"/>
    <property type="project" value="UniProtKB-SubCell"/>
</dbReference>
<evidence type="ECO:0000313" key="23">
    <source>
        <dbReference type="Proteomes" id="UP000245946"/>
    </source>
</evidence>
<dbReference type="CDD" id="cd05171">
    <property type="entry name" value="PIKKc_ATM"/>
    <property type="match status" value="1"/>
</dbReference>
<feature type="domain" description="PI3K/PI4K catalytic" evidence="19">
    <location>
        <begin position="2816"/>
        <end position="3127"/>
    </location>
</feature>
<feature type="repeat" description="HEAT" evidence="16">
    <location>
        <begin position="1209"/>
        <end position="1245"/>
    </location>
</feature>
<keyword evidence="17" id="KW-0156">Chromatin regulator</keyword>
<dbReference type="GO" id="GO:0004674">
    <property type="term" value="F:protein serine/threonine kinase activity"/>
    <property type="evidence" value="ECO:0007669"/>
    <property type="project" value="UniProtKB-KW"/>
</dbReference>
<dbReference type="PROSITE" id="PS50077">
    <property type="entry name" value="HEAT_REPEAT"/>
    <property type="match status" value="1"/>
</dbReference>
<dbReference type="Pfam" id="PF02259">
    <property type="entry name" value="FAT"/>
    <property type="match status" value="1"/>
</dbReference>
<keyword evidence="11 17" id="KW-0067">ATP-binding</keyword>
<evidence type="ECO:0000313" key="22">
    <source>
        <dbReference type="EMBL" id="PWN94867.1"/>
    </source>
</evidence>
<dbReference type="EC" id="2.7.11.1" evidence="4 17"/>
<dbReference type="Gene3D" id="1.25.10.10">
    <property type="entry name" value="Leucine-rich Repeat Variant"/>
    <property type="match status" value="1"/>
</dbReference>
<feature type="compositionally biased region" description="Low complexity" evidence="18">
    <location>
        <begin position="446"/>
        <end position="456"/>
    </location>
</feature>
<dbReference type="InterPro" id="IPR000403">
    <property type="entry name" value="PI3/4_kinase_cat_dom"/>
</dbReference>
<dbReference type="InterPro" id="IPR044107">
    <property type="entry name" value="PIKKc_ATM"/>
</dbReference>
<comment type="catalytic activity">
    <reaction evidence="14 17">
        <text>L-threonyl-[protein] + ATP = O-phospho-L-threonyl-[protein] + ADP + H(+)</text>
        <dbReference type="Rhea" id="RHEA:46608"/>
        <dbReference type="Rhea" id="RHEA-COMP:11060"/>
        <dbReference type="Rhea" id="RHEA-COMP:11605"/>
        <dbReference type="ChEBI" id="CHEBI:15378"/>
        <dbReference type="ChEBI" id="CHEBI:30013"/>
        <dbReference type="ChEBI" id="CHEBI:30616"/>
        <dbReference type="ChEBI" id="CHEBI:61977"/>
        <dbReference type="ChEBI" id="CHEBI:456216"/>
        <dbReference type="EC" id="2.7.11.1"/>
    </reaction>
</comment>
<evidence type="ECO:0000256" key="13">
    <source>
        <dbReference type="ARBA" id="ARBA00025079"/>
    </source>
</evidence>
<dbReference type="SMART" id="SM01343">
    <property type="entry name" value="FATC"/>
    <property type="match status" value="1"/>
</dbReference>
<dbReference type="PROSITE" id="PS50290">
    <property type="entry name" value="PI3_4_KINASE_3"/>
    <property type="match status" value="1"/>
</dbReference>
<gene>
    <name evidence="22" type="ORF">FA09DRAFT_332532</name>
</gene>
<reference evidence="22 23" key="1">
    <citation type="journal article" date="2018" name="Mol. Biol. Evol.">
        <title>Broad Genomic Sampling Reveals a Smut Pathogenic Ancestry of the Fungal Clade Ustilaginomycotina.</title>
        <authorList>
            <person name="Kijpornyongpan T."/>
            <person name="Mondo S.J."/>
            <person name="Barry K."/>
            <person name="Sandor L."/>
            <person name="Lee J."/>
            <person name="Lipzen A."/>
            <person name="Pangilinan J."/>
            <person name="LaButti K."/>
            <person name="Hainaut M."/>
            <person name="Henrissat B."/>
            <person name="Grigoriev I.V."/>
            <person name="Spatafora J.W."/>
            <person name="Aime M.C."/>
        </authorList>
    </citation>
    <scope>NUCLEOTIDE SEQUENCE [LARGE SCALE GENOMIC DNA]</scope>
    <source>
        <strain evidence="22 23">MCA 4186</strain>
    </source>
</reference>
<feature type="domain" description="FATC" evidence="21">
    <location>
        <begin position="3157"/>
        <end position="3189"/>
    </location>
</feature>
<dbReference type="PROSITE" id="PS00916">
    <property type="entry name" value="PI3_4_KINASE_2"/>
    <property type="match status" value="1"/>
</dbReference>
<dbReference type="SUPFAM" id="SSF48371">
    <property type="entry name" value="ARM repeat"/>
    <property type="match status" value="1"/>
</dbReference>
<keyword evidence="17" id="KW-0779">Telomere</keyword>
<evidence type="ECO:0000256" key="15">
    <source>
        <dbReference type="ARBA" id="ARBA00048679"/>
    </source>
</evidence>
<dbReference type="EMBL" id="KZ819308">
    <property type="protein sequence ID" value="PWN94867.1"/>
    <property type="molecule type" value="Genomic_DNA"/>
</dbReference>
<keyword evidence="10 17" id="KW-0418">Kinase</keyword>
<dbReference type="SMART" id="SM00146">
    <property type="entry name" value="PI3Kc"/>
    <property type="match status" value="1"/>
</dbReference>
<feature type="region of interest" description="Disordered" evidence="18">
    <location>
        <begin position="3111"/>
        <end position="3136"/>
    </location>
</feature>
<dbReference type="InterPro" id="IPR021668">
    <property type="entry name" value="TAN"/>
</dbReference>
<dbReference type="Gene3D" id="3.30.1010.10">
    <property type="entry name" value="Phosphatidylinositol 3-kinase Catalytic Subunit, Chain A, domain 4"/>
    <property type="match status" value="1"/>
</dbReference>
<dbReference type="InterPro" id="IPR018936">
    <property type="entry name" value="PI3/4_kinase_CS"/>
</dbReference>
<dbReference type="Pfam" id="PF00454">
    <property type="entry name" value="PI3_PI4_kinase"/>
    <property type="match status" value="1"/>
</dbReference>
<keyword evidence="8 17" id="KW-0547">Nucleotide-binding</keyword>
<dbReference type="PROSITE" id="PS51189">
    <property type="entry name" value="FAT"/>
    <property type="match status" value="1"/>
</dbReference>
<dbReference type="GO" id="GO:0006281">
    <property type="term" value="P:DNA repair"/>
    <property type="evidence" value="ECO:0007669"/>
    <property type="project" value="InterPro"/>
</dbReference>
<dbReference type="PROSITE" id="PS51190">
    <property type="entry name" value="FATC"/>
    <property type="match status" value="1"/>
</dbReference>
<evidence type="ECO:0000256" key="11">
    <source>
        <dbReference type="ARBA" id="ARBA00022840"/>
    </source>
</evidence>
<dbReference type="RefSeq" id="XP_025595146.1">
    <property type="nucleotide sequence ID" value="XM_025743490.1"/>
</dbReference>
<evidence type="ECO:0000259" key="19">
    <source>
        <dbReference type="PROSITE" id="PS50290"/>
    </source>
</evidence>
<dbReference type="OrthoDB" id="381190at2759"/>
<dbReference type="GO" id="GO:0035556">
    <property type="term" value="P:intracellular signal transduction"/>
    <property type="evidence" value="ECO:0007669"/>
    <property type="project" value="UniProtKB-ARBA"/>
</dbReference>
<dbReference type="GeneID" id="37271034"/>
<sequence length="3189" mass="348784">MSTSLQRAVTLITSDKLKDRTDGLDLLRQVFKSPSVGAKIGDDDEEGKRWSRVFTALFSCVQMDRDACFKKGSWQDATQVALRRIKESSGALQWLVETNIQHLPIVVVNQILQHIAQMIEYRGALFEPLSLSYLQALRNILEYEPHVEHFDEQRWQYVTRLCFNIVLRDHLKASFHAGDAGDAEDDEDARGVGSSTTRGKRKASGDQKPKRQATREEIELLLSLEYLMAASTAPLLGSAKLGVLVLAKYARVLETFSGESLAQCHALSGINHVLAALEHNERLVQTQFAQQVWPCLLALWPAKLRPLKEQLVICLRMLVPFVACAGFDPLSGTPTAALEVAHGLLGALQPLALGEAEQRFGLKPLPSSSFDFAFDSRPRSELGVFEYSILRSGRACVNVDALSWSTLELAADIIAVLAGTQSGRAGPEAGTSSETVAPSATDGASRTRSSTLVSSTAMTQRAAKRRRTQGATTETLDALTSLLEGIELKSDALLETAQAARVWRLQVLLFLILRHWRTLAAGVRSQILDALGTLLQIADDDVQYWTLLATAAAAACAATSSDRSAALWAQVWPVACRRSFLPSTSRAAAHAAHAVLRADLVPRAVALAEVQNLLGDIDVQGPPFPTDAVCGFLCAALALACSDPTLAARKLEEKVLGWLQAVWSPLNGSTKGFKRARVEEHDPCDVALLLSRVCRLHREPAFNRGRSMLPTCATVTALTREREGSTIRDYLLRCDLTGAGEGGAGPNVASHSQSMTSAALELDESTPLRGLESLELRCLKFLERALGDFELEWTQPEEGSGMVNLITSGKLEQTRRSLDFTVLVLLFNATLALNYISAPPQLGFSASRLFLAVLGVCSQERWSSLDRAEILRGIEPLLPLTCTAQTHGVAAGQHGLVQAGRQSGVRHEVLRAQQSTANAHSQAASDVPHPDAFLSLVWRRAELQEATLDRLRSVHEVATSSDSHVEFKGRSGASQEETDTWAPRARKESTGFEGADTDSQALSACVSICLGGLADIPRLQGRSRGEKAKARISQPSSDAWLGHSAAPLVPGTTDQALAALIIDGPIERLEATLSVLARLYAQGRLHLSQRNISDILERLGDDVLPDYQYQHSEHSQLIAIDLLDGTMHAWTDEAAHSVELAQKADRFCTFLVKQLSKQRAAMQSQWRVRLRLASFIERLLVRSTGGTGTGGARTAPWQSKRAVLKPESLLGMLLELVKDDDMRVRFAAASTCGRLFELVGSAQLAVTASSLYDQLRELLPTATDDASLMMARLLTLGNVLVASAPVRHLALYHLVELAFVTSEYHAATLAILRCVAARLGFDETRDLWHHFAGSVSWSMAQSDYDVLKAPYHILGYTSRRQCLDHTFRPVASMLLAQPNLLQDFEKLASFLKISSAQAMRECLPFIVGVDLGLSGEDAASRGALSSAALYGERWTIVNQHLLERWHCTGTPQVMSDLLSKLADQVVVTLLRNFYEPVEASNETKRGTGATGGSSARIADAVLRSIGSADAACATELKHLMFDIGHAATASLHEPPRPMCNALGTYHALRTFARGPVAIFSVSSSYHIVGQMLELVFRERLVNDQLRHLQALKLFLALSSKAVCTSAVVLRALIDGAVTLLGYLDLVDAAVGLLDWAFRALSALPSAPLELAALLVSVVSQTETHASSNDSSARRAGELLYAWLNERLVPRLLDGADPRFFRAALVVWPRPHSAQMSEHLGLVTLDELIDAISAMPQRPVNTCTLQRVASALRQANAAQRRRFSAGAVWQILERQKSGTGVRIGSLATQQGDAAARAFADIIFVCEGQLHTPSYDALPASADPASSYTLEPHDNVGAVDDPLVSLRAHLTLRVVDALRGPDGLRRSGLVTQRLRAILALMPGDISHCSPPTQLARQELELLTAFPSPALVPKERTLESLSSIDALRRAESFDTWVCWMASFVCDFQAGHGAPSFFGQLSTLVAADARLAGETLPVLLHALLHSSELDVDGTGPTSRGAVEPEGDAVELAFKLYFESLLRSDAVDKKVWAAVIGVILHMRRFVRDRDLPLSGDQWLRVDLLLLARRARDCKLFASSLLFIELAREHRSDAAGSAEQDTSHLLYSIYSNIEDPDGFYSVKNSDVRASLVHRLHHEQRWERAFSMHAADYESELAGAPRTLDLREKKAPATLGVGRALHELGFNRLAGLLGQSSLLDATPSAGTDIAYDVAWRSGSWDLPASGNAQPGTSQGLFSALRALNRERDSRSIASAVSGALSLELRGLSDVGTEANAEARRVARELLSLREVDLWHSKFVVPGSSEQSLRAARTAWTALPSTFEFQDIERILSVRHLLLSSQRRQCSADDIGSGLGDALSTQLASLEQLTLLRLSEAAREQDRGQTAMGAVTLAEPLSEVFAGTADLERRARALVTEEFASVLWAQGEHAIAIQALEEHIQLDAPNGIEAEVQRAMVLAKLGQWRATARSDQPLAIHDRYFMPAWQYIEHSDVSSEERGKVAYLYAQFADEQFRESKSSEEARKLRGFVSDRRDEIAAIRSELFSEKDKMRQRLLRHQETTAAKLLAMDQDQLDVCLSSCQLFAEQATAMYAVALSESDRHDDSITRLVSLWFEHSDDETFNSTHRPDLLSIPSRKFIPLTHQISSRLAKSGPSARSTPSSNAPTSEAFQAIISALMLKMAVDHPFHTFYALFSLRKGAVDEREKVSSGSGGRVSQLVESAPQARGAAAEEIIHQLRTQPRLASRLKALEKLGDACVEWAELKLQVAFPQYHTEGRIRSGRLAIPSRPALQIFALRNVPVPVITSRLDIDPTCKYESFVSVASYAPHFTTAGGIHVPKITDCIGSDGKQYKQLYKNDDDLRQDAIMQQVFGLCNGLLEKDRAARRRNLRVRTYAVVPLGPQCGLLEFVPDTEPIGTPIITTHAEFQPAGQYDAAEARSRLSKLYRSPPAARIQAFKQVCKEFAPTFRFYFLDRHKEPLSWLSTRLNYTRSVATTSIVGHMLGIGDRHVSNILMDNGTGEVVHIDFGVAFEQGRLLPVPELVPFRLTRDIIDGMGMAGTEGVYRRCCEETLRVLREGADVVKTVLEVFRYDPLWAWSSNPVKVLKAQGAGDDNVAAMNRAAKGDARRSRPSARASGEVEDTGDGARDTAELLAERAISSVMAKLSASLSVEYTVNDLIQQATNPDNLGTIFHGWQPAL</sequence>
<feature type="domain" description="FAT" evidence="20">
    <location>
        <begin position="2060"/>
        <end position="2690"/>
    </location>
</feature>
<evidence type="ECO:0000256" key="18">
    <source>
        <dbReference type="SAM" id="MobiDB-lite"/>
    </source>
</evidence>
<evidence type="ECO:0000256" key="16">
    <source>
        <dbReference type="PROSITE-ProRule" id="PRU00103"/>
    </source>
</evidence>
<evidence type="ECO:0000256" key="12">
    <source>
        <dbReference type="ARBA" id="ARBA00023242"/>
    </source>
</evidence>
<dbReference type="InterPro" id="IPR003151">
    <property type="entry name" value="PIK-rel_kinase_FAT"/>
</dbReference>
<dbReference type="GO" id="GO:0005634">
    <property type="term" value="C:nucleus"/>
    <property type="evidence" value="ECO:0007669"/>
    <property type="project" value="UniProtKB-SubCell"/>
</dbReference>
<evidence type="ECO:0000256" key="17">
    <source>
        <dbReference type="RuleBase" id="RU365027"/>
    </source>
</evidence>
<evidence type="ECO:0000256" key="5">
    <source>
        <dbReference type="ARBA" id="ARBA00014619"/>
    </source>
</evidence>
<dbReference type="Pfam" id="PF11640">
    <property type="entry name" value="TAN"/>
    <property type="match status" value="1"/>
</dbReference>
<dbReference type="InterPro" id="IPR021133">
    <property type="entry name" value="HEAT_type_2"/>
</dbReference>
<name>A0A316YZJ0_9BASI</name>
<dbReference type="InterPro" id="IPR038980">
    <property type="entry name" value="ATM_plant"/>
</dbReference>
<dbReference type="GO" id="GO:0106310">
    <property type="term" value="F:protein serine kinase activity"/>
    <property type="evidence" value="ECO:0007669"/>
    <property type="project" value="RHEA"/>
</dbReference>
<proteinExistence type="inferred from homology"/>
<dbReference type="Gene3D" id="1.10.1070.11">
    <property type="entry name" value="Phosphatidylinositol 3-/4-kinase, catalytic domain"/>
    <property type="match status" value="1"/>
</dbReference>
<dbReference type="InterPro" id="IPR014009">
    <property type="entry name" value="PIK_FAT"/>
</dbReference>
<comment type="function">
    <text evidence="13 17">Serine/threonine protein kinase which activates checkpoint signaling upon genotoxic stresses such as ionizing radiation (IR), ultraviolet light (UV), or DNA replication stalling, thereby acting as a DNA damage sensor. Recognizes the substrate consensus sequence [ST]-Q. Phosphorylates histone H2A to form H2AS128ph (gamma-H2A) at sites of DNA damage, involved in the regulation of DNA damage response mechanism. Required for the control of telomere length and genome stability.</text>
</comment>
<dbReference type="SUPFAM" id="SSF56112">
    <property type="entry name" value="Protein kinase-like (PK-like)"/>
    <property type="match status" value="1"/>
</dbReference>
<dbReference type="STRING" id="58919.A0A316YZJ0"/>
<feature type="compositionally biased region" description="Basic and acidic residues" evidence="18">
    <location>
        <begin position="203"/>
        <end position="212"/>
    </location>
</feature>
<keyword evidence="17" id="KW-0158">Chromosome</keyword>
<dbReference type="InterPro" id="IPR011989">
    <property type="entry name" value="ARM-like"/>
</dbReference>
<evidence type="ECO:0000256" key="3">
    <source>
        <dbReference type="ARBA" id="ARBA00011370"/>
    </source>
</evidence>
<protein>
    <recommendedName>
        <fullName evidence="5 17">Serine/threonine-protein kinase Tel1</fullName>
        <ecNumber evidence="4 17">2.7.11.1</ecNumber>
    </recommendedName>
</protein>
<keyword evidence="6 17" id="KW-0723">Serine/threonine-protein kinase</keyword>
<dbReference type="Pfam" id="PF02260">
    <property type="entry name" value="FATC"/>
    <property type="match status" value="1"/>
</dbReference>
<evidence type="ECO:0000256" key="6">
    <source>
        <dbReference type="ARBA" id="ARBA00022527"/>
    </source>
</evidence>
<evidence type="ECO:0000256" key="4">
    <source>
        <dbReference type="ARBA" id="ARBA00012513"/>
    </source>
</evidence>
<accession>A0A316YZJ0</accession>
<evidence type="ECO:0000256" key="7">
    <source>
        <dbReference type="ARBA" id="ARBA00022679"/>
    </source>
</evidence>
<dbReference type="GO" id="GO:0006325">
    <property type="term" value="P:chromatin organization"/>
    <property type="evidence" value="ECO:0007669"/>
    <property type="project" value="UniProtKB-KW"/>
</dbReference>
<feature type="region of interest" description="Disordered" evidence="18">
    <location>
        <begin position="963"/>
        <end position="995"/>
    </location>
</feature>